<feature type="transmembrane region" description="Helical" evidence="1">
    <location>
        <begin position="12"/>
        <end position="32"/>
    </location>
</feature>
<dbReference type="AlphaFoldDB" id="A0A5Q0BGK6"/>
<keyword evidence="1" id="KW-0472">Membrane</keyword>
<dbReference type="RefSeq" id="WP_153248664.1">
    <property type="nucleotide sequence ID" value="NZ_CP044205.1"/>
</dbReference>
<keyword evidence="3" id="KW-1185">Reference proteome</keyword>
<protein>
    <submittedName>
        <fullName evidence="2">Uncharacterized protein</fullName>
    </submittedName>
</protein>
<gene>
    <name evidence="2" type="ORF">F6R98_08555</name>
</gene>
<evidence type="ECO:0000313" key="3">
    <source>
        <dbReference type="Proteomes" id="UP000325755"/>
    </source>
</evidence>
<evidence type="ECO:0000256" key="1">
    <source>
        <dbReference type="SAM" id="Phobius"/>
    </source>
</evidence>
<dbReference type="Proteomes" id="UP000325755">
    <property type="component" value="Chromosome"/>
</dbReference>
<organism evidence="2 3">
    <name type="scientific">Candidatus Methylospira mobilis</name>
    <dbReference type="NCBI Taxonomy" id="1808979"/>
    <lineage>
        <taxon>Bacteria</taxon>
        <taxon>Pseudomonadati</taxon>
        <taxon>Pseudomonadota</taxon>
        <taxon>Gammaproteobacteria</taxon>
        <taxon>Methylococcales</taxon>
        <taxon>Methylococcaceae</taxon>
        <taxon>Candidatus Methylospira</taxon>
    </lineage>
</organism>
<dbReference type="OrthoDB" id="5560921at2"/>
<sequence>MESSASRRPFVYLIAAIALTAVVIGIIVYRQLPETPLTLMVKPGLPMLDTIVKLRNLEGEDLSPEGARIGDAREAPQGDERCAALIGGDSSASTTLSDSEKRPGDCPRIATWYVKQHPIALSLYFEDGAALLNWYDRQPQVQAWVANRFVQGLFYGLLHSIRIKAEDLDLQGLQGELLAKLLREAIAAHGQLHYDMVHGNQGWVLSFVRNDSAFAAKALPVMAAALARNGYKLAKLPNPVLEMNIGLQRLFLTQYQDRIYLALSLEALLNVMESLTPPGGGIPSAPLSLTLRAEAFVDKLLPVMAGSSSLDMTWSFALKDGKLGVLSVPSGPWVRQLHAHLYDGVLAAIPHDTFAAVAASFQVPATLTQEDWRKLATEGPGQQAAGAPEDSGFAVLWDFDGKNSPNGAIGIVVANQTDPEASAAYQQYLRDADLSAQCAGGALFLAASSERLLARMKEACAHQSLSPLDWEQGHGKQRYTSAQLMSFINPGVGLRELFLAGGAGAEGDAGDDFAPRWKQDYEKAKAAMRGDGDILFGSLPIFAYAGRAGTGKTITLEGYAVNQGTAQ</sequence>
<dbReference type="InParanoid" id="A0A5Q0BGK6"/>
<reference evidence="2 3" key="1">
    <citation type="submission" date="2019-09" db="EMBL/GenBank/DDBJ databases">
        <title>Ecophysiology of the spiral-shaped methanotroph Methylospira mobilis as revealed by the complete genome sequence.</title>
        <authorList>
            <person name="Oshkin I.Y."/>
            <person name="Dedysh S.N."/>
            <person name="Miroshnikov K."/>
            <person name="Danilova O.V."/>
            <person name="Hakobyan A."/>
            <person name="Liesack W."/>
        </authorList>
    </citation>
    <scope>NUCLEOTIDE SEQUENCE [LARGE SCALE GENOMIC DNA]</scope>
    <source>
        <strain evidence="2 3">Shm1</strain>
    </source>
</reference>
<keyword evidence="1" id="KW-0812">Transmembrane</keyword>
<accession>A0A5Q0BGK6</accession>
<keyword evidence="1" id="KW-1133">Transmembrane helix</keyword>
<name>A0A5Q0BGK6_9GAMM</name>
<proteinExistence type="predicted"/>
<dbReference type="KEGG" id="mmob:F6R98_08555"/>
<evidence type="ECO:0000313" key="2">
    <source>
        <dbReference type="EMBL" id="QFY42669.1"/>
    </source>
</evidence>
<dbReference type="EMBL" id="CP044205">
    <property type="protein sequence ID" value="QFY42669.1"/>
    <property type="molecule type" value="Genomic_DNA"/>
</dbReference>